<dbReference type="WBParaSite" id="ES5_v2.g25066.t1">
    <property type="protein sequence ID" value="ES5_v2.g25066.t1"/>
    <property type="gene ID" value="ES5_v2.g25066"/>
</dbReference>
<reference evidence="2" key="1">
    <citation type="submission" date="2022-11" db="UniProtKB">
        <authorList>
            <consortium name="WormBaseParasite"/>
        </authorList>
    </citation>
    <scope>IDENTIFICATION</scope>
</reference>
<organism evidence="1 2">
    <name type="scientific">Panagrolaimus sp. ES5</name>
    <dbReference type="NCBI Taxonomy" id="591445"/>
    <lineage>
        <taxon>Eukaryota</taxon>
        <taxon>Metazoa</taxon>
        <taxon>Ecdysozoa</taxon>
        <taxon>Nematoda</taxon>
        <taxon>Chromadorea</taxon>
        <taxon>Rhabditida</taxon>
        <taxon>Tylenchina</taxon>
        <taxon>Panagrolaimomorpha</taxon>
        <taxon>Panagrolaimoidea</taxon>
        <taxon>Panagrolaimidae</taxon>
        <taxon>Panagrolaimus</taxon>
    </lineage>
</organism>
<proteinExistence type="predicted"/>
<protein>
    <submittedName>
        <fullName evidence="2">Uncharacterized protein</fullName>
    </submittedName>
</protein>
<name>A0AC34G5S3_9BILA</name>
<evidence type="ECO:0000313" key="1">
    <source>
        <dbReference type="Proteomes" id="UP000887579"/>
    </source>
</evidence>
<dbReference type="Proteomes" id="UP000887579">
    <property type="component" value="Unplaced"/>
</dbReference>
<evidence type="ECO:0000313" key="2">
    <source>
        <dbReference type="WBParaSite" id="ES5_v2.g25066.t1"/>
    </source>
</evidence>
<accession>A0AC34G5S3</accession>
<sequence>MLELSEKRFKPLEVGQTVRLPVADVDRAKTDARNILGIVVEKHDDFYKIGAKHGKLIQLFERNQLEPTSESFMKLDEVPNVEVRSVRTVAT</sequence>